<dbReference type="NCBIfam" id="TIGR00651">
    <property type="entry name" value="pta"/>
    <property type="match status" value="1"/>
</dbReference>
<reference evidence="11" key="1">
    <citation type="submission" date="2016-07" db="EMBL/GenBank/DDBJ databases">
        <authorList>
            <person name="Florea S."/>
            <person name="Webb J.S."/>
            <person name="Jaromczyk J."/>
            <person name="Schardl C.L."/>
        </authorList>
    </citation>
    <scope>NUCLEOTIDE SEQUENCE [LARGE SCALE GENOMIC DNA]</scope>
    <source>
        <strain evidence="11">Z6</strain>
    </source>
</reference>
<evidence type="ECO:0000313" key="11">
    <source>
        <dbReference type="Proteomes" id="UP000093514"/>
    </source>
</evidence>
<comment type="similarity">
    <text evidence="3">Belongs to the phosphate acetyltransferase and butyryltransferase family.</text>
</comment>
<dbReference type="InterPro" id="IPR050500">
    <property type="entry name" value="Phos_Acetyltrans/Butyryltrans"/>
</dbReference>
<dbReference type="Gene3D" id="3.40.50.10750">
    <property type="entry name" value="Isocitrate/Isopropylmalate dehydrogenase-like"/>
    <property type="match status" value="1"/>
</dbReference>
<dbReference type="InterPro" id="IPR042113">
    <property type="entry name" value="P_AcTrfase_dom1"/>
</dbReference>
<dbReference type="InterPro" id="IPR002505">
    <property type="entry name" value="PTA_PTB"/>
</dbReference>
<proteinExistence type="inferred from homology"/>
<dbReference type="NCBIfam" id="NF004167">
    <property type="entry name" value="PRK05632.1"/>
    <property type="match status" value="1"/>
</dbReference>
<organism evidence="10 11">
    <name type="scientific">Orenia metallireducens</name>
    <dbReference type="NCBI Taxonomy" id="1413210"/>
    <lineage>
        <taxon>Bacteria</taxon>
        <taxon>Bacillati</taxon>
        <taxon>Bacillota</taxon>
        <taxon>Clostridia</taxon>
        <taxon>Halanaerobiales</taxon>
        <taxon>Halobacteroidaceae</taxon>
        <taxon>Orenia</taxon>
    </lineage>
</organism>
<keyword evidence="7" id="KW-0012">Acyltransferase</keyword>
<dbReference type="Pfam" id="PF01515">
    <property type="entry name" value="PTA_PTB"/>
    <property type="match status" value="1"/>
</dbReference>
<dbReference type="PIRSF" id="PIRSF000428">
    <property type="entry name" value="P_Ac_trans"/>
    <property type="match status" value="1"/>
</dbReference>
<sequence length="332" mass="35385">MSFIGMIHDKAKSDRKKIVLPEGTEPRMIKAVPIILEKEIADIILLGDEQEIKDVALEHGVDLIGAEIINPLESDKLSDYANTYYELRKHKGVTLEDAQEQIKDPLYYGAMMVKKGDADGKVAGAANSTGNVLRAAIKIVGTAEGISVISGAFIMIVQDKDFGTDGLMVFGDCAVNPAPNANQLAEIAISSAKTAKDLAGIDPKVAMLSFSTNGSAKHELVDKVQQATKIAQEAQPELEIDGEMQSDAAIVPVVAQKKYPNSEIAGNANVLIFPDLEAGNICYKLVQRLAHAEAIGPILQGVAKPVNDLSRGCNVQDIVNVVAITAVQAQNC</sequence>
<evidence type="ECO:0000256" key="2">
    <source>
        <dbReference type="ARBA" id="ARBA00004989"/>
    </source>
</evidence>
<reference evidence="10 11" key="2">
    <citation type="submission" date="2016-08" db="EMBL/GenBank/DDBJ databases">
        <title>Orenia metallireducens sp. nov. strain Z6, a Novel Metal-reducing Firmicute from the Deep Subsurface.</title>
        <authorList>
            <person name="Maxim B.I."/>
            <person name="Kenneth K."/>
            <person name="Flynn T.M."/>
            <person name="Oloughlin E.J."/>
            <person name="Locke R.A."/>
            <person name="Weber J.R."/>
            <person name="Egan S.M."/>
            <person name="Mackie R.I."/>
            <person name="Cann I.K."/>
        </authorList>
    </citation>
    <scope>NUCLEOTIDE SEQUENCE [LARGE SCALE GENOMIC DNA]</scope>
    <source>
        <strain evidence="10 11">Z6</strain>
    </source>
</reference>
<dbReference type="InterPro" id="IPR004614">
    <property type="entry name" value="P_AcTrfase"/>
</dbReference>
<feature type="domain" description="Phosphate acetyl/butaryl transferase" evidence="9">
    <location>
        <begin position="3"/>
        <end position="326"/>
    </location>
</feature>
<dbReference type="OrthoDB" id="9805787at2"/>
<protein>
    <recommendedName>
        <fullName evidence="5">Phosphate acetyltransferase</fullName>
        <ecNumber evidence="4">2.3.1.8</ecNumber>
    </recommendedName>
    <alternativeName>
        <fullName evidence="8">Phosphotransacetylase</fullName>
    </alternativeName>
</protein>
<name>A0A1C0A725_9FIRM</name>
<evidence type="ECO:0000259" key="9">
    <source>
        <dbReference type="Pfam" id="PF01515"/>
    </source>
</evidence>
<accession>A0A1C0A725</accession>
<evidence type="ECO:0000256" key="8">
    <source>
        <dbReference type="ARBA" id="ARBA00031108"/>
    </source>
</evidence>
<dbReference type="Gene3D" id="3.40.50.10950">
    <property type="match status" value="1"/>
</dbReference>
<dbReference type="EMBL" id="LWDV01000009">
    <property type="protein sequence ID" value="OCL26046.1"/>
    <property type="molecule type" value="Genomic_DNA"/>
</dbReference>
<gene>
    <name evidence="10" type="ORF">U472_08485</name>
</gene>
<dbReference type="AlphaFoldDB" id="A0A1C0A725"/>
<dbReference type="GO" id="GO:0008959">
    <property type="term" value="F:phosphate acetyltransferase activity"/>
    <property type="evidence" value="ECO:0007669"/>
    <property type="project" value="UniProtKB-EC"/>
</dbReference>
<evidence type="ECO:0000313" key="10">
    <source>
        <dbReference type="EMBL" id="OCL26046.1"/>
    </source>
</evidence>
<evidence type="ECO:0000256" key="3">
    <source>
        <dbReference type="ARBA" id="ARBA00005656"/>
    </source>
</evidence>
<keyword evidence="11" id="KW-1185">Reference proteome</keyword>
<dbReference type="PANTHER" id="PTHR43356">
    <property type="entry name" value="PHOSPHATE ACETYLTRANSFERASE"/>
    <property type="match status" value="1"/>
</dbReference>
<dbReference type="PANTHER" id="PTHR43356:SF3">
    <property type="entry name" value="PHOSPHATE ACETYLTRANSFERASE"/>
    <property type="match status" value="1"/>
</dbReference>
<dbReference type="EC" id="2.3.1.8" evidence="4"/>
<comment type="caution">
    <text evidence="10">The sequence shown here is derived from an EMBL/GenBank/DDBJ whole genome shotgun (WGS) entry which is preliminary data.</text>
</comment>
<dbReference type="RefSeq" id="WP_068717475.1">
    <property type="nucleotide sequence ID" value="NZ_LWDV01000009.1"/>
</dbReference>
<dbReference type="InterPro" id="IPR042112">
    <property type="entry name" value="P_AcTrfase_dom2"/>
</dbReference>
<evidence type="ECO:0000256" key="7">
    <source>
        <dbReference type="ARBA" id="ARBA00023315"/>
    </source>
</evidence>
<dbReference type="NCBIfam" id="NF007233">
    <property type="entry name" value="PRK09653.1"/>
    <property type="match status" value="1"/>
</dbReference>
<comment type="pathway">
    <text evidence="2">Metabolic intermediate biosynthesis; acetyl-CoA biosynthesis; acetyl-CoA from acetate: step 2/2.</text>
</comment>
<evidence type="ECO:0000256" key="4">
    <source>
        <dbReference type="ARBA" id="ARBA00012707"/>
    </source>
</evidence>
<dbReference type="Proteomes" id="UP000093514">
    <property type="component" value="Unassembled WGS sequence"/>
</dbReference>
<dbReference type="InterPro" id="IPR012147">
    <property type="entry name" value="P_Ac_Bu_trans"/>
</dbReference>
<comment type="catalytic activity">
    <reaction evidence="1">
        <text>acetyl-CoA + phosphate = acetyl phosphate + CoA</text>
        <dbReference type="Rhea" id="RHEA:19521"/>
        <dbReference type="ChEBI" id="CHEBI:22191"/>
        <dbReference type="ChEBI" id="CHEBI:43474"/>
        <dbReference type="ChEBI" id="CHEBI:57287"/>
        <dbReference type="ChEBI" id="CHEBI:57288"/>
        <dbReference type="EC" id="2.3.1.8"/>
    </reaction>
</comment>
<dbReference type="SUPFAM" id="SSF53659">
    <property type="entry name" value="Isocitrate/Isopropylmalate dehydrogenase-like"/>
    <property type="match status" value="1"/>
</dbReference>
<evidence type="ECO:0000256" key="5">
    <source>
        <dbReference type="ARBA" id="ARBA00021528"/>
    </source>
</evidence>
<evidence type="ECO:0000256" key="6">
    <source>
        <dbReference type="ARBA" id="ARBA00022679"/>
    </source>
</evidence>
<evidence type="ECO:0000256" key="1">
    <source>
        <dbReference type="ARBA" id="ARBA00000705"/>
    </source>
</evidence>
<keyword evidence="6 10" id="KW-0808">Transferase</keyword>